<dbReference type="Pfam" id="PF01781">
    <property type="entry name" value="Ribosomal_L38e"/>
    <property type="match status" value="1"/>
</dbReference>
<evidence type="ECO:0000256" key="7">
    <source>
        <dbReference type="ARBA" id="ARBA00023453"/>
    </source>
</evidence>
<dbReference type="PANTHER" id="PTHR10965">
    <property type="entry name" value="60S RIBOSOMAL PROTEIN L38"/>
    <property type="match status" value="1"/>
</dbReference>
<evidence type="ECO:0008006" key="11">
    <source>
        <dbReference type="Google" id="ProtNLM"/>
    </source>
</evidence>
<dbReference type="GO" id="GO:0022625">
    <property type="term" value="C:cytosolic large ribosomal subunit"/>
    <property type="evidence" value="ECO:0007669"/>
    <property type="project" value="TreeGrafter"/>
</dbReference>
<evidence type="ECO:0000256" key="1">
    <source>
        <dbReference type="ARBA" id="ARBA00007803"/>
    </source>
</evidence>
<evidence type="ECO:0000313" key="9">
    <source>
        <dbReference type="EMBL" id="CAE8645070.1"/>
    </source>
</evidence>
<keyword evidence="4" id="KW-0949">S-adenosyl-L-methionine</keyword>
<evidence type="ECO:0000256" key="5">
    <source>
        <dbReference type="ARBA" id="ARBA00022980"/>
    </source>
</evidence>
<dbReference type="Pfam" id="PF01596">
    <property type="entry name" value="Methyltransf_3"/>
    <property type="match status" value="1"/>
</dbReference>
<feature type="non-terminal residue" evidence="9">
    <location>
        <position position="1"/>
    </location>
</feature>
<accession>A0A813I5L0</accession>
<protein>
    <recommendedName>
        <fullName evidence="11">60S ribosomal protein L38</fullName>
    </recommendedName>
</protein>
<proteinExistence type="inferred from homology"/>
<comment type="caution">
    <text evidence="9">The sequence shown here is derived from an EMBL/GenBank/DDBJ whole genome shotgun (WGS) entry which is preliminary data.</text>
</comment>
<dbReference type="GO" id="GO:0006412">
    <property type="term" value="P:translation"/>
    <property type="evidence" value="ECO:0007669"/>
    <property type="project" value="InterPro"/>
</dbReference>
<dbReference type="Proteomes" id="UP000626109">
    <property type="component" value="Unassembled WGS sequence"/>
</dbReference>
<dbReference type="PANTHER" id="PTHR10965:SF0">
    <property type="entry name" value="LARGE RIBOSOMAL SUBUNIT PROTEIN EL38"/>
    <property type="match status" value="1"/>
</dbReference>
<dbReference type="SUPFAM" id="SSF53335">
    <property type="entry name" value="S-adenosyl-L-methionine-dependent methyltransferases"/>
    <property type="match status" value="1"/>
</dbReference>
<dbReference type="EMBL" id="CAJNNW010003161">
    <property type="protein sequence ID" value="CAE8645070.1"/>
    <property type="molecule type" value="Genomic_DNA"/>
</dbReference>
<dbReference type="FunFam" id="3.30.720.90:FF:000001">
    <property type="entry name" value="60S ribosomal protein L38"/>
    <property type="match status" value="1"/>
</dbReference>
<comment type="similarity">
    <text evidence="1 8">Belongs to the eukaryotic ribosomal protein eL38 family.</text>
</comment>
<evidence type="ECO:0000256" key="6">
    <source>
        <dbReference type="ARBA" id="ARBA00023274"/>
    </source>
</evidence>
<dbReference type="InterPro" id="IPR002935">
    <property type="entry name" value="SAM_O-MeTrfase"/>
</dbReference>
<keyword evidence="5 8" id="KW-0689">Ribosomal protein</keyword>
<reference evidence="9" key="1">
    <citation type="submission" date="2021-02" db="EMBL/GenBank/DDBJ databases">
        <authorList>
            <person name="Dougan E. K."/>
            <person name="Rhodes N."/>
            <person name="Thang M."/>
            <person name="Chan C."/>
        </authorList>
    </citation>
    <scope>NUCLEOTIDE SEQUENCE</scope>
</reference>
<evidence type="ECO:0000256" key="8">
    <source>
        <dbReference type="RuleBase" id="RU003445"/>
    </source>
</evidence>
<evidence type="ECO:0000256" key="3">
    <source>
        <dbReference type="ARBA" id="ARBA00022679"/>
    </source>
</evidence>
<organism evidence="9 10">
    <name type="scientific">Polarella glacialis</name>
    <name type="common">Dinoflagellate</name>
    <dbReference type="NCBI Taxonomy" id="89957"/>
    <lineage>
        <taxon>Eukaryota</taxon>
        <taxon>Sar</taxon>
        <taxon>Alveolata</taxon>
        <taxon>Dinophyceae</taxon>
        <taxon>Suessiales</taxon>
        <taxon>Suessiaceae</taxon>
        <taxon>Polarella</taxon>
    </lineage>
</organism>
<dbReference type="InterPro" id="IPR038464">
    <property type="entry name" value="Ribosomal_eL38_sf"/>
</dbReference>
<name>A0A813I5L0_POLGL</name>
<evidence type="ECO:0000256" key="2">
    <source>
        <dbReference type="ARBA" id="ARBA00022603"/>
    </source>
</evidence>
<dbReference type="PROSITE" id="PS51682">
    <property type="entry name" value="SAM_OMT_I"/>
    <property type="match status" value="1"/>
</dbReference>
<dbReference type="InterPro" id="IPR029063">
    <property type="entry name" value="SAM-dependent_MTases_sf"/>
</dbReference>
<dbReference type="GO" id="GO:0032259">
    <property type="term" value="P:methylation"/>
    <property type="evidence" value="ECO:0007669"/>
    <property type="project" value="UniProtKB-KW"/>
</dbReference>
<dbReference type="GO" id="GO:0003735">
    <property type="term" value="F:structural constituent of ribosome"/>
    <property type="evidence" value="ECO:0007669"/>
    <property type="project" value="InterPro"/>
</dbReference>
<dbReference type="GO" id="GO:0022618">
    <property type="term" value="P:protein-RNA complex assembly"/>
    <property type="evidence" value="ECO:0007669"/>
    <property type="project" value="TreeGrafter"/>
</dbReference>
<sequence length="289" mass="32513">VRLGSAVREWGGQVISMELDPVLACVARDMIAWAGLSDVVEVWVGHSEQLVSQLHARRPEHPAVDLAFFDQRGSRFWEDLESLDQLGLLSEEAVIVADNTLKPGAPTFLWHVCAVDGPWETRVVAVKDFGSFGVEDWMSVSRRVKAQVQEPGCPEGSREAVRRPPRAVRDLDWEADEMRWKSVDAHVPPEEWRAFARLMEARLAGAEVKPLMGDLASIADWLKSPLTTKGFLQIARRKDARSVKIKKNGTETKFKIRCSTYLYTLVMTDKAKAEKLKQSLPPSLQKKEI</sequence>
<dbReference type="InterPro" id="IPR002675">
    <property type="entry name" value="Ribosomal_eL38"/>
</dbReference>
<keyword evidence="3" id="KW-0808">Transferase</keyword>
<dbReference type="Gene3D" id="3.40.50.150">
    <property type="entry name" value="Vaccinia Virus protein VP39"/>
    <property type="match status" value="1"/>
</dbReference>
<evidence type="ECO:0000313" key="10">
    <source>
        <dbReference type="Proteomes" id="UP000626109"/>
    </source>
</evidence>
<comment type="similarity">
    <text evidence="7">Belongs to the class I-like SAM-binding methyltransferase superfamily. Cation-dependent O-methyltransferase family.</text>
</comment>
<dbReference type="AlphaFoldDB" id="A0A813I5L0"/>
<evidence type="ECO:0000256" key="4">
    <source>
        <dbReference type="ARBA" id="ARBA00022691"/>
    </source>
</evidence>
<gene>
    <name evidence="9" type="ORF">PGLA2088_LOCUS3593</name>
</gene>
<dbReference type="GO" id="GO:0008171">
    <property type="term" value="F:O-methyltransferase activity"/>
    <property type="evidence" value="ECO:0007669"/>
    <property type="project" value="InterPro"/>
</dbReference>
<dbReference type="Gene3D" id="3.30.720.90">
    <property type="match status" value="1"/>
</dbReference>
<keyword evidence="6 8" id="KW-0687">Ribonucleoprotein</keyword>
<keyword evidence="2" id="KW-0489">Methyltransferase</keyword>